<evidence type="ECO:0000313" key="8">
    <source>
        <dbReference type="Proteomes" id="UP001345013"/>
    </source>
</evidence>
<reference evidence="7 8" key="1">
    <citation type="submission" date="2023-08" db="EMBL/GenBank/DDBJ databases">
        <title>Black Yeasts Isolated from many extreme environments.</title>
        <authorList>
            <person name="Coleine C."/>
            <person name="Stajich J.E."/>
            <person name="Selbmann L."/>
        </authorList>
    </citation>
    <scope>NUCLEOTIDE SEQUENCE [LARGE SCALE GENOMIC DNA]</scope>
    <source>
        <strain evidence="7 8">CCFEE 5885</strain>
    </source>
</reference>
<gene>
    <name evidence="7" type="primary">DLD2_1</name>
    <name evidence="7" type="ORF">LTR24_007868</name>
</gene>
<comment type="caution">
    <text evidence="7">The sequence shown here is derived from an EMBL/GenBank/DDBJ whole genome shotgun (WGS) entry which is preliminary data.</text>
</comment>
<dbReference type="Gene3D" id="3.30.70.2190">
    <property type="match status" value="1"/>
</dbReference>
<keyword evidence="4" id="KW-0274">FAD</keyword>
<evidence type="ECO:0000256" key="2">
    <source>
        <dbReference type="ARBA" id="ARBA00008000"/>
    </source>
</evidence>
<keyword evidence="3" id="KW-0285">Flavoprotein</keyword>
<comment type="similarity">
    <text evidence="2">Belongs to the FAD-binding oxidoreductase/transferase type 4 family.</text>
</comment>
<dbReference type="InterPro" id="IPR016171">
    <property type="entry name" value="Vanillyl_alc_oxidase_C-sub2"/>
</dbReference>
<dbReference type="PROSITE" id="PS51387">
    <property type="entry name" value="FAD_PCMH"/>
    <property type="match status" value="1"/>
</dbReference>
<dbReference type="Gene3D" id="3.30.465.10">
    <property type="match status" value="1"/>
</dbReference>
<evidence type="ECO:0000256" key="4">
    <source>
        <dbReference type="ARBA" id="ARBA00022827"/>
    </source>
</evidence>
<protein>
    <submittedName>
        <fullName evidence="7">D-lactate ferricytochrome c oxidoreductase</fullName>
        <ecNumber evidence="7">1.1.99.40</ecNumber>
    </submittedName>
</protein>
<dbReference type="Proteomes" id="UP001345013">
    <property type="component" value="Unassembled WGS sequence"/>
</dbReference>
<dbReference type="Pfam" id="PF02913">
    <property type="entry name" value="FAD-oxidase_C"/>
    <property type="match status" value="1"/>
</dbReference>
<feature type="domain" description="FAD-binding PCMH-type" evidence="6">
    <location>
        <begin position="1"/>
        <end position="52"/>
    </location>
</feature>
<dbReference type="PANTHER" id="PTHR43716:SF1">
    <property type="entry name" value="D-2-HYDROXYGLUTARATE DEHYDROGENASE, MITOCHONDRIAL"/>
    <property type="match status" value="1"/>
</dbReference>
<dbReference type="Gene3D" id="1.10.45.10">
    <property type="entry name" value="Vanillyl-alcohol Oxidase, Chain A, domain 4"/>
    <property type="match status" value="1"/>
</dbReference>
<dbReference type="Gene3D" id="3.30.70.2740">
    <property type="match status" value="1"/>
</dbReference>
<dbReference type="GO" id="GO:0016491">
    <property type="term" value="F:oxidoreductase activity"/>
    <property type="evidence" value="ECO:0007669"/>
    <property type="project" value="UniProtKB-KW"/>
</dbReference>
<dbReference type="EMBL" id="JAVRRG010000125">
    <property type="protein sequence ID" value="KAK5082611.1"/>
    <property type="molecule type" value="Genomic_DNA"/>
</dbReference>
<evidence type="ECO:0000256" key="1">
    <source>
        <dbReference type="ARBA" id="ARBA00001974"/>
    </source>
</evidence>
<proteinExistence type="inferred from homology"/>
<sequence>MGIEAVLPDGTIVNDLLQVRKNNTGYDLKQLFIGSEGTLGIVTGVSILYPRRSTSVNVSYLGVSSYEKVQKVFVEAKAQLGEILSAFELMDGQTQEFVHRKTGNANPLNDRHGFYCLIETSGSDSESDAARIERFLERVLTDELADDGVLAQDESQIKNLWAWREGITEALSHWGGTYKYDMSLPLDDLYRLVEDCRMNLKHKGLLSDLDENNKDCPAIDVVGYGHMGDSNIHLNVPVRRYTKEVEDALEPWVYERVSERSGSVSAEHGLGIAKNNYIGYTRSEVMIGLMRGIKQMWDPKSIMNLYKYFPNTPSITA</sequence>
<dbReference type="InterPro" id="IPR004113">
    <property type="entry name" value="FAD-bd_oxidored_4_C"/>
</dbReference>
<name>A0ABR0K1N7_9EURO</name>
<dbReference type="PANTHER" id="PTHR43716">
    <property type="entry name" value="D-2-HYDROXYGLUTARATE DEHYDROGENASE, MITOCHONDRIAL"/>
    <property type="match status" value="1"/>
</dbReference>
<dbReference type="EC" id="1.1.99.40" evidence="7"/>
<keyword evidence="8" id="KW-1185">Reference proteome</keyword>
<dbReference type="InterPro" id="IPR016169">
    <property type="entry name" value="FAD-bd_PCMH_sub2"/>
</dbReference>
<comment type="cofactor">
    <cofactor evidence="1">
        <name>FAD</name>
        <dbReference type="ChEBI" id="CHEBI:57692"/>
    </cofactor>
</comment>
<evidence type="ECO:0000313" key="7">
    <source>
        <dbReference type="EMBL" id="KAK5082611.1"/>
    </source>
</evidence>
<organism evidence="7 8">
    <name type="scientific">Lithohypha guttulata</name>
    <dbReference type="NCBI Taxonomy" id="1690604"/>
    <lineage>
        <taxon>Eukaryota</taxon>
        <taxon>Fungi</taxon>
        <taxon>Dikarya</taxon>
        <taxon>Ascomycota</taxon>
        <taxon>Pezizomycotina</taxon>
        <taxon>Eurotiomycetes</taxon>
        <taxon>Chaetothyriomycetidae</taxon>
        <taxon>Chaetothyriales</taxon>
        <taxon>Trichomeriaceae</taxon>
        <taxon>Lithohypha</taxon>
    </lineage>
</organism>
<evidence type="ECO:0000256" key="3">
    <source>
        <dbReference type="ARBA" id="ARBA00022630"/>
    </source>
</evidence>
<dbReference type="InterPro" id="IPR016166">
    <property type="entry name" value="FAD-bd_PCMH"/>
</dbReference>
<accession>A0ABR0K1N7</accession>
<dbReference type="InterPro" id="IPR016164">
    <property type="entry name" value="FAD-linked_Oxase-like_C"/>
</dbReference>
<dbReference type="SUPFAM" id="SSF55103">
    <property type="entry name" value="FAD-linked oxidases, C-terminal domain"/>
    <property type="match status" value="1"/>
</dbReference>
<evidence type="ECO:0000259" key="6">
    <source>
        <dbReference type="PROSITE" id="PS51387"/>
    </source>
</evidence>
<keyword evidence="5 7" id="KW-0560">Oxidoreductase</keyword>
<evidence type="ECO:0000256" key="5">
    <source>
        <dbReference type="ARBA" id="ARBA00023002"/>
    </source>
</evidence>
<dbReference type="InterPro" id="IPR051264">
    <property type="entry name" value="FAD-oxidored/transferase_4"/>
</dbReference>